<dbReference type="SUPFAM" id="SSF53335">
    <property type="entry name" value="S-adenosyl-L-methionine-dependent methyltransferases"/>
    <property type="match status" value="1"/>
</dbReference>
<dbReference type="InterPro" id="IPR010280">
    <property type="entry name" value="U5_MeTrfase_fam"/>
</dbReference>
<dbReference type="RefSeq" id="WP_120354691.1">
    <property type="nucleotide sequence ID" value="NZ_RAQO01000005.1"/>
</dbReference>
<feature type="binding site" evidence="6">
    <location>
        <position position="295"/>
    </location>
    <ligand>
        <name>S-adenosyl-L-methionine</name>
        <dbReference type="ChEBI" id="CHEBI:59789"/>
    </ligand>
</feature>
<dbReference type="Gene3D" id="2.40.50.1070">
    <property type="match status" value="1"/>
</dbReference>
<keyword evidence="1" id="KW-0479">Metal-binding</keyword>
<dbReference type="EMBL" id="RAQO01000005">
    <property type="protein sequence ID" value="RKF18612.1"/>
    <property type="molecule type" value="Genomic_DNA"/>
</dbReference>
<dbReference type="OrthoDB" id="9804590at2"/>
<dbReference type="PROSITE" id="PS01231">
    <property type="entry name" value="TRMA_2"/>
    <property type="match status" value="1"/>
</dbReference>
<dbReference type="Gene3D" id="2.40.50.140">
    <property type="entry name" value="Nucleic acid-binding proteins"/>
    <property type="match status" value="1"/>
</dbReference>
<reference evidence="7 8" key="1">
    <citation type="submission" date="2018-09" db="EMBL/GenBank/DDBJ databases">
        <authorList>
            <person name="Wang Z."/>
        </authorList>
    </citation>
    <scope>NUCLEOTIDE SEQUENCE [LARGE SCALE GENOMIC DNA]</scope>
    <source>
        <strain evidence="7 8">ALS 81</strain>
    </source>
</reference>
<dbReference type="Proteomes" id="UP000286482">
    <property type="component" value="Unassembled WGS sequence"/>
</dbReference>
<keyword evidence="2 6" id="KW-0489">Methyltransferase</keyword>
<evidence type="ECO:0000256" key="4">
    <source>
        <dbReference type="ARBA" id="ARBA00022691"/>
    </source>
</evidence>
<evidence type="ECO:0000313" key="8">
    <source>
        <dbReference type="Proteomes" id="UP000286482"/>
    </source>
</evidence>
<feature type="active site" description="Nucleophile" evidence="6">
    <location>
        <position position="395"/>
    </location>
</feature>
<dbReference type="GO" id="GO:0070041">
    <property type="term" value="F:rRNA (uridine-C5-)-methyltransferase activity"/>
    <property type="evidence" value="ECO:0007669"/>
    <property type="project" value="TreeGrafter"/>
</dbReference>
<evidence type="ECO:0000256" key="1">
    <source>
        <dbReference type="ARBA" id="ARBA00022485"/>
    </source>
</evidence>
<evidence type="ECO:0000256" key="5">
    <source>
        <dbReference type="ARBA" id="ARBA00023014"/>
    </source>
</evidence>
<evidence type="ECO:0000256" key="6">
    <source>
        <dbReference type="PROSITE-ProRule" id="PRU01024"/>
    </source>
</evidence>
<accession>A0A420EDA8</accession>
<protein>
    <submittedName>
        <fullName evidence="7">23S rRNA (Uracil(1939)-C(5))-methyltransferase RlmD</fullName>
        <ecNumber evidence="7">2.1.1.190</ecNumber>
    </submittedName>
</protein>
<dbReference type="InterPro" id="IPR012340">
    <property type="entry name" value="NA-bd_OB-fold"/>
</dbReference>
<dbReference type="GO" id="GO:0070475">
    <property type="term" value="P:rRNA base methylation"/>
    <property type="evidence" value="ECO:0007669"/>
    <property type="project" value="TreeGrafter"/>
</dbReference>
<dbReference type="EC" id="2.1.1.190" evidence="7"/>
<evidence type="ECO:0000256" key="3">
    <source>
        <dbReference type="ARBA" id="ARBA00022679"/>
    </source>
</evidence>
<dbReference type="GO" id="GO:0051539">
    <property type="term" value="F:4 iron, 4 sulfur cluster binding"/>
    <property type="evidence" value="ECO:0007669"/>
    <property type="project" value="UniProtKB-KW"/>
</dbReference>
<keyword evidence="8" id="KW-1185">Reference proteome</keyword>
<dbReference type="InterPro" id="IPR030391">
    <property type="entry name" value="MeTrfase_TrmA_CS"/>
</dbReference>
<proteinExistence type="inferred from homology"/>
<dbReference type="PANTHER" id="PTHR11061">
    <property type="entry name" value="RNA M5U METHYLTRANSFERASE"/>
    <property type="match status" value="1"/>
</dbReference>
<gene>
    <name evidence="7" type="primary">rlmD</name>
    <name evidence="7" type="ORF">DBZ36_09405</name>
</gene>
<organism evidence="7 8">
    <name type="scientific">Alginatibacterium sediminis</name>
    <dbReference type="NCBI Taxonomy" id="2164068"/>
    <lineage>
        <taxon>Bacteria</taxon>
        <taxon>Pseudomonadati</taxon>
        <taxon>Pseudomonadota</taxon>
        <taxon>Gammaproteobacteria</taxon>
        <taxon>Alteromonadales</taxon>
        <taxon>Alteromonadaceae</taxon>
        <taxon>Alginatibacterium</taxon>
    </lineage>
</organism>
<keyword evidence="5" id="KW-0411">Iron-sulfur</keyword>
<feature type="binding site" evidence="6">
    <location>
        <position position="364"/>
    </location>
    <ligand>
        <name>S-adenosyl-L-methionine</name>
        <dbReference type="ChEBI" id="CHEBI:59789"/>
    </ligand>
</feature>
<keyword evidence="3 6" id="KW-0808">Transferase</keyword>
<dbReference type="InterPro" id="IPR029063">
    <property type="entry name" value="SAM-dependent_MTases_sf"/>
</dbReference>
<dbReference type="Gene3D" id="3.40.50.150">
    <property type="entry name" value="Vaccinia Virus protein VP39"/>
    <property type="match status" value="1"/>
</dbReference>
<comment type="similarity">
    <text evidence="6">Belongs to the class I-like SAM-binding methyltransferase superfamily. RNA M5U methyltransferase family.</text>
</comment>
<keyword evidence="1" id="KW-0004">4Fe-4S</keyword>
<feature type="binding site" evidence="6">
    <location>
        <position position="316"/>
    </location>
    <ligand>
        <name>S-adenosyl-L-methionine</name>
        <dbReference type="ChEBI" id="CHEBI:59789"/>
    </ligand>
</feature>
<name>A0A420EDA8_9ALTE</name>
<dbReference type="PANTHER" id="PTHR11061:SF49">
    <property type="entry name" value="23S RRNA (URACIL(1939)-C(5))-METHYLTRANSFERASE RLMD"/>
    <property type="match status" value="1"/>
</dbReference>
<dbReference type="Pfam" id="PF05958">
    <property type="entry name" value="tRNA_U5-meth_tr"/>
    <property type="match status" value="1"/>
</dbReference>
<dbReference type="AlphaFoldDB" id="A0A420EDA8"/>
<keyword evidence="1" id="KW-0408">Iron</keyword>
<dbReference type="CDD" id="cd02440">
    <property type="entry name" value="AdoMet_MTases"/>
    <property type="match status" value="1"/>
</dbReference>
<dbReference type="NCBIfam" id="TIGR00479">
    <property type="entry name" value="rumA"/>
    <property type="match status" value="1"/>
</dbReference>
<sequence>MAQFFKVAKAKKQTRVLKDVRVESLDHHLLGVAKSERNTYFIPQVLPGESIDIDLVSKKHAKLRRINSASELRIEPLCPHYQDCGGCDSQHLTTEDQLRLKAQASELLIKRFSRYQDLPQSSLISSQPWHYRRVTRLSTWFEQHWVLGFRQANSKKICEFESCLVLRPALQAIIPMLRELIREWPKSLGLGHIELIEGDQGVSAKIRTRKAFDEKQNQRLLVFAQQHLVTLSIEDDENQINLLEGRNQYSLLSGKQLQFEAGHFVQVNAQCNQDLVQHAVSALQLKPNDRVLDLFCGLGNFSLDIASHVEQVLAVEGNQKMVQQLQRNAQLNGLDNIDVQSANLQDKQVVQGLFKGGYNKLLLDPARAGAQSIVEILSLAKFAKVRPQIVVYVSCDPATLSRDAALLNQIGYQFESLCFVDMFPQTQHLESVAVFRLL</sequence>
<feature type="binding site" evidence="6">
    <location>
        <position position="266"/>
    </location>
    <ligand>
        <name>S-adenosyl-L-methionine</name>
        <dbReference type="ChEBI" id="CHEBI:59789"/>
    </ligand>
</feature>
<evidence type="ECO:0000256" key="2">
    <source>
        <dbReference type="ARBA" id="ARBA00022603"/>
    </source>
</evidence>
<evidence type="ECO:0000313" key="7">
    <source>
        <dbReference type="EMBL" id="RKF18612.1"/>
    </source>
</evidence>
<keyword evidence="4 6" id="KW-0949">S-adenosyl-L-methionine</keyword>
<comment type="caution">
    <text evidence="7">The sequence shown here is derived from an EMBL/GenBank/DDBJ whole genome shotgun (WGS) entry which is preliminary data.</text>
</comment>
<dbReference type="PROSITE" id="PS51687">
    <property type="entry name" value="SAM_MT_RNA_M5U"/>
    <property type="match status" value="1"/>
</dbReference>